<name>A0A8J1UNB8_OWEFU</name>
<evidence type="ECO:0000256" key="6">
    <source>
        <dbReference type="ARBA" id="ARBA00023034"/>
    </source>
</evidence>
<comment type="caution">
    <text evidence="9">The sequence shown here is derived from an EMBL/GenBank/DDBJ whole genome shotgun (WGS) entry which is preliminary data.</text>
</comment>
<evidence type="ECO:0000313" key="9">
    <source>
        <dbReference type="EMBL" id="CAH1793543.1"/>
    </source>
</evidence>
<keyword evidence="7" id="KW-0472">Membrane</keyword>
<evidence type="ECO:0000256" key="4">
    <source>
        <dbReference type="ARBA" id="ARBA00022968"/>
    </source>
</evidence>
<proteinExistence type="predicted"/>
<dbReference type="GO" id="GO:0008146">
    <property type="term" value="F:sulfotransferase activity"/>
    <property type="evidence" value="ECO:0007669"/>
    <property type="project" value="InterPro"/>
</dbReference>
<keyword evidence="4" id="KW-0735">Signal-anchor</keyword>
<keyword evidence="3" id="KW-0812">Transmembrane</keyword>
<evidence type="ECO:0000256" key="1">
    <source>
        <dbReference type="ARBA" id="ARBA00004323"/>
    </source>
</evidence>
<dbReference type="PANTHER" id="PTHR12129">
    <property type="entry name" value="HEPARAN SULFATE 2-O-SULFOTRANSFERASE"/>
    <property type="match status" value="1"/>
</dbReference>
<evidence type="ECO:0000256" key="8">
    <source>
        <dbReference type="ARBA" id="ARBA00023180"/>
    </source>
</evidence>
<dbReference type="PANTHER" id="PTHR12129:SF15">
    <property type="entry name" value="URONYL 2-SULFOTRANSFERASE"/>
    <property type="match status" value="1"/>
</dbReference>
<keyword evidence="10" id="KW-1185">Reference proteome</keyword>
<keyword evidence="6" id="KW-0333">Golgi apparatus</keyword>
<dbReference type="Proteomes" id="UP000749559">
    <property type="component" value="Unassembled WGS sequence"/>
</dbReference>
<evidence type="ECO:0000256" key="3">
    <source>
        <dbReference type="ARBA" id="ARBA00022692"/>
    </source>
</evidence>
<dbReference type="Gene3D" id="3.40.50.300">
    <property type="entry name" value="P-loop containing nucleotide triphosphate hydrolases"/>
    <property type="match status" value="1"/>
</dbReference>
<dbReference type="GO" id="GO:0000139">
    <property type="term" value="C:Golgi membrane"/>
    <property type="evidence" value="ECO:0007669"/>
    <property type="project" value="UniProtKB-SubCell"/>
</dbReference>
<comment type="subcellular location">
    <subcellularLocation>
        <location evidence="1">Golgi apparatus membrane</location>
        <topology evidence="1">Single-pass type II membrane protein</topology>
    </subcellularLocation>
</comment>
<dbReference type="InterPro" id="IPR007734">
    <property type="entry name" value="Heparan_SO4_2-O-STrfase"/>
</dbReference>
<keyword evidence="2" id="KW-0808">Transferase</keyword>
<evidence type="ECO:0000256" key="5">
    <source>
        <dbReference type="ARBA" id="ARBA00022989"/>
    </source>
</evidence>
<dbReference type="AlphaFoldDB" id="A0A8J1UNB8"/>
<organism evidence="9 10">
    <name type="scientific">Owenia fusiformis</name>
    <name type="common">Polychaete worm</name>
    <dbReference type="NCBI Taxonomy" id="6347"/>
    <lineage>
        <taxon>Eukaryota</taxon>
        <taxon>Metazoa</taxon>
        <taxon>Spiralia</taxon>
        <taxon>Lophotrochozoa</taxon>
        <taxon>Annelida</taxon>
        <taxon>Polychaeta</taxon>
        <taxon>Sedentaria</taxon>
        <taxon>Canalipalpata</taxon>
        <taxon>Sabellida</taxon>
        <taxon>Oweniida</taxon>
        <taxon>Oweniidae</taxon>
        <taxon>Owenia</taxon>
    </lineage>
</organism>
<evidence type="ECO:0000256" key="7">
    <source>
        <dbReference type="ARBA" id="ARBA00023136"/>
    </source>
</evidence>
<evidence type="ECO:0000313" key="10">
    <source>
        <dbReference type="Proteomes" id="UP000749559"/>
    </source>
</evidence>
<protein>
    <submittedName>
        <fullName evidence="9">Uncharacterized protein</fullName>
    </submittedName>
</protein>
<sequence length="213" mass="24919">MGHLGFFDFKELGYKQPLFIDLVRDPVERWISLYYYTRQDQYHRKRLELTSKEIKQSLEICLRLWIRQAGCMGRGAKDTATCLKTRPFSGCKGGHIVPTYPEWFSGKYMHINSSMVSIERAKANIEEYYTFIGITEHFNETLVAMETILPRFKNELTEAYNPTKNANVGDNKVRPDNTSIAVIRELLADDYDLYKFILQRFYHHLTCLGVPIN</sequence>
<dbReference type="EMBL" id="CAIIXF020000009">
    <property type="protein sequence ID" value="CAH1793543.1"/>
    <property type="molecule type" value="Genomic_DNA"/>
</dbReference>
<dbReference type="InterPro" id="IPR027417">
    <property type="entry name" value="P-loop_NTPase"/>
</dbReference>
<gene>
    <name evidence="9" type="ORF">OFUS_LOCUS18381</name>
</gene>
<keyword evidence="8" id="KW-0325">Glycoprotein</keyword>
<evidence type="ECO:0000256" key="2">
    <source>
        <dbReference type="ARBA" id="ARBA00022679"/>
    </source>
</evidence>
<dbReference type="OrthoDB" id="10019582at2759"/>
<keyword evidence="5" id="KW-1133">Transmembrane helix</keyword>
<reference evidence="9" key="1">
    <citation type="submission" date="2022-03" db="EMBL/GenBank/DDBJ databases">
        <authorList>
            <person name="Martin C."/>
        </authorList>
    </citation>
    <scope>NUCLEOTIDE SEQUENCE</scope>
</reference>
<accession>A0A8J1UNB8</accession>